<comment type="similarity">
    <text evidence="3 11">Belongs to the PIGV family.</text>
</comment>
<dbReference type="AlphaFoldDB" id="A0A8T2V4L8"/>
<feature type="transmembrane region" description="Helical" evidence="11">
    <location>
        <begin position="12"/>
        <end position="34"/>
    </location>
</feature>
<dbReference type="GO" id="GO:0004376">
    <property type="term" value="F:GPI mannosyltransferase activity"/>
    <property type="evidence" value="ECO:0007669"/>
    <property type="project" value="InterPro"/>
</dbReference>
<dbReference type="Proteomes" id="UP000825935">
    <property type="component" value="Chromosome 3"/>
</dbReference>
<organism evidence="12 13">
    <name type="scientific">Ceratopteris richardii</name>
    <name type="common">Triangle waterfern</name>
    <dbReference type="NCBI Taxonomy" id="49495"/>
    <lineage>
        <taxon>Eukaryota</taxon>
        <taxon>Viridiplantae</taxon>
        <taxon>Streptophyta</taxon>
        <taxon>Embryophyta</taxon>
        <taxon>Tracheophyta</taxon>
        <taxon>Polypodiopsida</taxon>
        <taxon>Polypodiidae</taxon>
        <taxon>Polypodiales</taxon>
        <taxon>Pteridineae</taxon>
        <taxon>Pteridaceae</taxon>
        <taxon>Parkerioideae</taxon>
        <taxon>Ceratopteris</taxon>
    </lineage>
</organism>
<dbReference type="EMBL" id="CM035408">
    <property type="protein sequence ID" value="KAH7441948.1"/>
    <property type="molecule type" value="Genomic_DNA"/>
</dbReference>
<evidence type="ECO:0000256" key="1">
    <source>
        <dbReference type="ARBA" id="ARBA00004477"/>
    </source>
</evidence>
<comment type="function">
    <text evidence="11">Mannosyltransferase involved in glycosylphosphatidylinositol-anchor biosynthesis.</text>
</comment>
<evidence type="ECO:0000256" key="10">
    <source>
        <dbReference type="ARBA" id="ARBA00023136"/>
    </source>
</evidence>
<protein>
    <recommendedName>
        <fullName evidence="11">GPI mannosyltransferase 2</fullName>
        <ecNumber evidence="11">2.4.1.-</ecNumber>
    </recommendedName>
</protein>
<dbReference type="GO" id="GO:0031501">
    <property type="term" value="C:mannosyltransferase complex"/>
    <property type="evidence" value="ECO:0007669"/>
    <property type="project" value="TreeGrafter"/>
</dbReference>
<keyword evidence="9 11" id="KW-1133">Transmembrane helix</keyword>
<keyword evidence="13" id="KW-1185">Reference proteome</keyword>
<name>A0A8T2V4L8_CERRI</name>
<keyword evidence="8 11" id="KW-0256">Endoplasmic reticulum</keyword>
<keyword evidence="7 11" id="KW-0812">Transmembrane</keyword>
<keyword evidence="4 11" id="KW-0337">GPI-anchor biosynthesis</keyword>
<evidence type="ECO:0000256" key="3">
    <source>
        <dbReference type="ARBA" id="ARBA00008698"/>
    </source>
</evidence>
<accession>A0A8T2V4L8</accession>
<feature type="transmembrane region" description="Helical" evidence="11">
    <location>
        <begin position="156"/>
        <end position="174"/>
    </location>
</feature>
<gene>
    <name evidence="12" type="ORF">KP509_03G063400</name>
</gene>
<sequence>MESRGKASDVREVITFAVLTRVFVFGLMVLWRVLGHPYDTSALLNLPCLDPTSSTYFTPILPELSKMLEKFIVWDAVYYIRIAECGYEYEQTFAFLPVFPLCIRFISRTVFYRLIPYLGYRATLSLAGLILNFNFFIISALFFYKVSDIVLKDKRQAYLSMALFCLNPASIFYASIYSESLFSLLTFAGLLAYLHGARWRASCLFAISGGVRSNGVVHGGFLVFNAIQELLKAFYLRNWKVAVHTLYSAIIQTTIVLGPFVAFQTFGYMKLCWREESHMEGNYARPWCSNRLPYLYGYVQSHYWNVGFLRYFEAKQLPNFLLASPILSLAVASFISYVHHRPRFCLTLGLWIHQPVPERVVDKDEQFESDESRLPGMSSKGTNIKHRLKFIRRISEGARIQEGTKENAFSYVGLITKGGFYSPLNFPILMEMAFMTLVACFIMHVQVATRFLSICPPIYWFAAHLIQFHLKKRMFSHLIWGAFLFYVFLGSLLFVNFYPFT</sequence>
<keyword evidence="5 11" id="KW-0328">Glycosyltransferase</keyword>
<dbReference type="OMA" id="GALFIWC"/>
<feature type="transmembrane region" description="Helical" evidence="11">
    <location>
        <begin position="424"/>
        <end position="445"/>
    </location>
</feature>
<proteinExistence type="inferred from homology"/>
<evidence type="ECO:0000313" key="12">
    <source>
        <dbReference type="EMBL" id="KAH7441948.1"/>
    </source>
</evidence>
<dbReference type="PANTHER" id="PTHR12468">
    <property type="entry name" value="GPI MANNOSYLTRANSFERASE 2"/>
    <property type="match status" value="1"/>
</dbReference>
<evidence type="ECO:0000256" key="6">
    <source>
        <dbReference type="ARBA" id="ARBA00022679"/>
    </source>
</evidence>
<dbReference type="InterPro" id="IPR007315">
    <property type="entry name" value="PIG-V/Gpi18"/>
</dbReference>
<evidence type="ECO:0000256" key="8">
    <source>
        <dbReference type="ARBA" id="ARBA00022824"/>
    </source>
</evidence>
<evidence type="ECO:0000256" key="2">
    <source>
        <dbReference type="ARBA" id="ARBA00004687"/>
    </source>
</evidence>
<evidence type="ECO:0000313" key="13">
    <source>
        <dbReference type="Proteomes" id="UP000825935"/>
    </source>
</evidence>
<feature type="transmembrane region" description="Helical" evidence="11">
    <location>
        <begin position="320"/>
        <end position="338"/>
    </location>
</feature>
<comment type="subcellular location">
    <subcellularLocation>
        <location evidence="1 11">Endoplasmic reticulum membrane</location>
        <topology evidence="1 11">Multi-pass membrane protein</topology>
    </subcellularLocation>
</comment>
<dbReference type="GO" id="GO:0006506">
    <property type="term" value="P:GPI anchor biosynthetic process"/>
    <property type="evidence" value="ECO:0007669"/>
    <property type="project" value="UniProtKB-KW"/>
</dbReference>
<keyword evidence="10 11" id="KW-0472">Membrane</keyword>
<evidence type="ECO:0000256" key="5">
    <source>
        <dbReference type="ARBA" id="ARBA00022676"/>
    </source>
</evidence>
<comment type="caution">
    <text evidence="12">The sequence shown here is derived from an EMBL/GenBank/DDBJ whole genome shotgun (WGS) entry which is preliminary data.</text>
</comment>
<evidence type="ECO:0000256" key="7">
    <source>
        <dbReference type="ARBA" id="ARBA00022692"/>
    </source>
</evidence>
<feature type="transmembrane region" description="Helical" evidence="11">
    <location>
        <begin position="122"/>
        <end position="144"/>
    </location>
</feature>
<feature type="transmembrane region" description="Helical" evidence="11">
    <location>
        <begin position="451"/>
        <end position="470"/>
    </location>
</feature>
<evidence type="ECO:0000256" key="11">
    <source>
        <dbReference type="RuleBase" id="RU363112"/>
    </source>
</evidence>
<feature type="transmembrane region" description="Helical" evidence="11">
    <location>
        <begin position="241"/>
        <end position="263"/>
    </location>
</feature>
<dbReference type="GO" id="GO:0005789">
    <property type="term" value="C:endoplasmic reticulum membrane"/>
    <property type="evidence" value="ECO:0007669"/>
    <property type="project" value="UniProtKB-SubCell"/>
</dbReference>
<keyword evidence="6 11" id="KW-0808">Transferase</keyword>
<dbReference type="EC" id="2.4.1.-" evidence="11"/>
<comment type="pathway">
    <text evidence="2 11">Glycolipid biosynthesis; glycosylphosphatidylinositol-anchor biosynthesis.</text>
</comment>
<feature type="transmembrane region" description="Helical" evidence="11">
    <location>
        <begin position="180"/>
        <end position="197"/>
    </location>
</feature>
<evidence type="ECO:0000256" key="4">
    <source>
        <dbReference type="ARBA" id="ARBA00022502"/>
    </source>
</evidence>
<dbReference type="OrthoDB" id="10252502at2759"/>
<evidence type="ECO:0000256" key="9">
    <source>
        <dbReference type="ARBA" id="ARBA00022989"/>
    </source>
</evidence>
<dbReference type="Pfam" id="PF04188">
    <property type="entry name" value="Mannosyl_trans2"/>
    <property type="match status" value="1"/>
</dbReference>
<feature type="transmembrane region" description="Helical" evidence="11">
    <location>
        <begin position="477"/>
        <end position="498"/>
    </location>
</feature>
<dbReference type="PANTHER" id="PTHR12468:SF2">
    <property type="entry name" value="GPI MANNOSYLTRANSFERASE 2"/>
    <property type="match status" value="1"/>
</dbReference>
<reference evidence="12" key="1">
    <citation type="submission" date="2021-08" db="EMBL/GenBank/DDBJ databases">
        <title>WGS assembly of Ceratopteris richardii.</title>
        <authorList>
            <person name="Marchant D.B."/>
            <person name="Chen G."/>
            <person name="Jenkins J."/>
            <person name="Shu S."/>
            <person name="Leebens-Mack J."/>
            <person name="Grimwood J."/>
            <person name="Schmutz J."/>
            <person name="Soltis P."/>
            <person name="Soltis D."/>
            <person name="Chen Z.-H."/>
        </authorList>
    </citation>
    <scope>NUCLEOTIDE SEQUENCE</scope>
    <source>
        <strain evidence="12">Whitten #5841</strain>
        <tissue evidence="12">Leaf</tissue>
    </source>
</reference>
<dbReference type="GO" id="GO:0000009">
    <property type="term" value="F:alpha-1,6-mannosyltransferase activity"/>
    <property type="evidence" value="ECO:0007669"/>
    <property type="project" value="InterPro"/>
</dbReference>